<dbReference type="GO" id="GO:0006508">
    <property type="term" value="P:proteolysis"/>
    <property type="evidence" value="ECO:0007669"/>
    <property type="project" value="UniProtKB-KW"/>
</dbReference>
<keyword evidence="3 9" id="KW-0378">Hydrolase</keyword>
<comment type="catalytic activity">
    <reaction evidence="7">
        <text>Hydrolysis of proteins with broad specificity for peptide bonds, and a preference for a large uncharged residue in P1. Hydrolyzes peptide amides.</text>
        <dbReference type="EC" id="3.4.21.62"/>
    </reaction>
</comment>
<keyword evidence="2 9" id="KW-0479">Metal-binding</keyword>
<dbReference type="CDD" id="cd11377">
    <property type="entry name" value="Pro-peptidase_S53"/>
    <property type="match status" value="1"/>
</dbReference>
<dbReference type="Gene3D" id="3.40.50.200">
    <property type="entry name" value="Peptidase S8/S53 domain"/>
    <property type="match status" value="1"/>
</dbReference>
<dbReference type="PROSITE" id="PS00138">
    <property type="entry name" value="SUBTILASE_SER"/>
    <property type="match status" value="1"/>
</dbReference>
<dbReference type="OrthoDB" id="409122at2759"/>
<evidence type="ECO:0000256" key="6">
    <source>
        <dbReference type="ARBA" id="ARBA00023145"/>
    </source>
</evidence>
<keyword evidence="10" id="KW-0812">Transmembrane</keyword>
<evidence type="ECO:0000256" key="9">
    <source>
        <dbReference type="PROSITE-ProRule" id="PRU01032"/>
    </source>
</evidence>
<feature type="active site" description="Charge relay system" evidence="9">
    <location>
        <position position="257"/>
    </location>
</feature>
<feature type="transmembrane region" description="Helical" evidence="10">
    <location>
        <begin position="585"/>
        <end position="603"/>
    </location>
</feature>
<feature type="domain" description="Peptidase S53" evidence="11">
    <location>
        <begin position="186"/>
        <end position="565"/>
    </location>
</feature>
<dbReference type="InterPro" id="IPR023828">
    <property type="entry name" value="Peptidase_S8_Ser-AS"/>
</dbReference>
<dbReference type="SUPFAM" id="SSF54897">
    <property type="entry name" value="Protease propeptides/inhibitors"/>
    <property type="match status" value="1"/>
</dbReference>
<dbReference type="InterPro" id="IPR036852">
    <property type="entry name" value="Peptidase_S8/S53_dom_sf"/>
</dbReference>
<feature type="active site" description="Charge relay system" evidence="9">
    <location>
        <position position="473"/>
    </location>
</feature>
<dbReference type="InterPro" id="IPR000209">
    <property type="entry name" value="Peptidase_S8/S53_dom"/>
</dbReference>
<feature type="binding site" evidence="9">
    <location>
        <position position="545"/>
    </location>
    <ligand>
        <name>Ca(2+)</name>
        <dbReference type="ChEBI" id="CHEBI:29108"/>
    </ligand>
</feature>
<keyword evidence="4 9" id="KW-0720">Serine protease</keyword>
<dbReference type="PROSITE" id="PS51695">
    <property type="entry name" value="SEDOLISIN"/>
    <property type="match status" value="1"/>
</dbReference>
<feature type="active site" description="Charge relay system" evidence="9">
    <location>
        <position position="253"/>
    </location>
</feature>
<keyword evidence="10" id="KW-0472">Membrane</keyword>
<keyword evidence="6" id="KW-0865">Zymogen</keyword>
<evidence type="ECO:0000256" key="10">
    <source>
        <dbReference type="SAM" id="Phobius"/>
    </source>
</evidence>
<evidence type="ECO:0000313" key="12">
    <source>
        <dbReference type="EMBL" id="OQR93774.1"/>
    </source>
</evidence>
<dbReference type="GO" id="GO:0004252">
    <property type="term" value="F:serine-type endopeptidase activity"/>
    <property type="evidence" value="ECO:0007669"/>
    <property type="project" value="UniProtKB-UniRule"/>
</dbReference>
<evidence type="ECO:0000256" key="4">
    <source>
        <dbReference type="ARBA" id="ARBA00022825"/>
    </source>
</evidence>
<name>A0A1V9Z6Z3_ACHHY</name>
<dbReference type="Proteomes" id="UP000243579">
    <property type="component" value="Unassembled WGS sequence"/>
</dbReference>
<evidence type="ECO:0000256" key="2">
    <source>
        <dbReference type="ARBA" id="ARBA00022723"/>
    </source>
</evidence>
<comment type="caution">
    <text evidence="12">The sequence shown here is derived from an EMBL/GenBank/DDBJ whole genome shotgun (WGS) entry which is preliminary data.</text>
</comment>
<dbReference type="EMBL" id="JNBR01000396">
    <property type="protein sequence ID" value="OQR93774.1"/>
    <property type="molecule type" value="Genomic_DNA"/>
</dbReference>
<dbReference type="AlphaFoldDB" id="A0A1V9Z6Z3"/>
<dbReference type="PANTHER" id="PTHR14218">
    <property type="entry name" value="PROTEASE S8 TRIPEPTIDYL PEPTIDASE I CLN2"/>
    <property type="match status" value="1"/>
</dbReference>
<dbReference type="InterPro" id="IPR015366">
    <property type="entry name" value="S53_propep"/>
</dbReference>
<proteinExistence type="predicted"/>
<evidence type="ECO:0000256" key="7">
    <source>
        <dbReference type="ARBA" id="ARBA00023529"/>
    </source>
</evidence>
<dbReference type="GO" id="GO:0046872">
    <property type="term" value="F:metal ion binding"/>
    <property type="evidence" value="ECO:0007669"/>
    <property type="project" value="UniProtKB-UniRule"/>
</dbReference>
<dbReference type="EC" id="3.4.21.62" evidence="8"/>
<dbReference type="CDD" id="cd04056">
    <property type="entry name" value="Peptidases_S53"/>
    <property type="match status" value="1"/>
</dbReference>
<keyword evidence="10" id="KW-1133">Transmembrane helix</keyword>
<dbReference type="SMART" id="SM00944">
    <property type="entry name" value="Pro-kuma_activ"/>
    <property type="match status" value="1"/>
</dbReference>
<evidence type="ECO:0000256" key="8">
    <source>
        <dbReference type="ARBA" id="ARBA00023619"/>
    </source>
</evidence>
<keyword evidence="5 9" id="KW-0106">Calcium</keyword>
<dbReference type="GO" id="GO:0008240">
    <property type="term" value="F:tripeptidyl-peptidase activity"/>
    <property type="evidence" value="ECO:0007669"/>
    <property type="project" value="TreeGrafter"/>
</dbReference>
<dbReference type="Pfam" id="PF09286">
    <property type="entry name" value="Pro-kuma_activ"/>
    <property type="match status" value="1"/>
</dbReference>
<evidence type="ECO:0000259" key="11">
    <source>
        <dbReference type="PROSITE" id="PS51695"/>
    </source>
</evidence>
<dbReference type="SUPFAM" id="SSF52743">
    <property type="entry name" value="Subtilisin-like"/>
    <property type="match status" value="1"/>
</dbReference>
<sequence length="624" mass="66411">MQVLVDAFHSPRWLLDGDVSDATPVTWLLGLKAKDSRQLADAFAAVSDPAFVWITWGIASRIRRHVEYGRYLSAEAADALTAPAPETLHAVHSWLGHRRTTFSPVNNVLQVWSTVGETRVLLGADFAAFRPIHGSNATTRILRATTAMTLPTHVAAAVSFVSLNAPPLQLAPMAPEVREATAKSNYITPLKLRQMYSVPKLSVQEATQSVPAFFSQSWSPADLAHFERLHRLQPAPVVQAGDRNNNASAASGEISLDLQYITAMAPNATTTVWSMNGSNPFSAADEPFLEWATQVLEMSSPPLVHSISYADDEDHVMAVAKDYAFHLDTLLQKMAVRGLTVLVASGDDGVAGTRIHSQKMSVDEGCAKSGPQWPSSSPYVTTVGATQLGVDGSELVCSGALHGGVTSGGGFSNVYEVPAWQKAVVGRYLASAACPTKPGFFNPVGRGYPDVAVIGAHYSVVLRGKTKGISGTSASTPAFAGLVTLWNDQRLAAGLPPLGFLNPLLYKIGASHPHAFHDIVAGDNGAARNGSYACPVAFHAGPGWDATTGFGSPRFDALTPLIVGKSSLLDDVPSPKTTGLSSLEVAAIVTVVIGLLGVVVFWYRRRRSPKRAYVRIEMPAACTN</sequence>
<feature type="binding site" evidence="9">
    <location>
        <position position="519"/>
    </location>
    <ligand>
        <name>Ca(2+)</name>
        <dbReference type="ChEBI" id="CHEBI:29108"/>
    </ligand>
</feature>
<dbReference type="STRING" id="1202772.A0A1V9Z6Z3"/>
<comment type="cofactor">
    <cofactor evidence="9">
        <name>Ca(2+)</name>
        <dbReference type="ChEBI" id="CHEBI:29108"/>
    </cofactor>
    <text evidence="9">Binds 1 Ca(2+) ion per subunit.</text>
</comment>
<dbReference type="PANTHER" id="PTHR14218:SF15">
    <property type="entry name" value="TRIPEPTIDYL-PEPTIDASE 1"/>
    <property type="match status" value="1"/>
</dbReference>
<evidence type="ECO:0000313" key="13">
    <source>
        <dbReference type="Proteomes" id="UP000243579"/>
    </source>
</evidence>
<accession>A0A1V9Z6Z3</accession>
<dbReference type="Pfam" id="PF00082">
    <property type="entry name" value="Peptidase_S8"/>
    <property type="match status" value="1"/>
</dbReference>
<keyword evidence="1 9" id="KW-0645">Protease</keyword>
<evidence type="ECO:0000256" key="1">
    <source>
        <dbReference type="ARBA" id="ARBA00022670"/>
    </source>
</evidence>
<reference evidence="12 13" key="1">
    <citation type="journal article" date="2014" name="Genome Biol. Evol.">
        <title>The secreted proteins of Achlya hypogyna and Thraustotheca clavata identify the ancestral oomycete secretome and reveal gene acquisitions by horizontal gene transfer.</title>
        <authorList>
            <person name="Misner I."/>
            <person name="Blouin N."/>
            <person name="Leonard G."/>
            <person name="Richards T.A."/>
            <person name="Lane C.E."/>
        </authorList>
    </citation>
    <scope>NUCLEOTIDE SEQUENCE [LARGE SCALE GENOMIC DNA]</scope>
    <source>
        <strain evidence="12 13">ATCC 48635</strain>
    </source>
</reference>
<dbReference type="InterPro" id="IPR030400">
    <property type="entry name" value="Sedolisin_dom"/>
</dbReference>
<feature type="binding site" evidence="9">
    <location>
        <position position="518"/>
    </location>
    <ligand>
        <name>Ca(2+)</name>
        <dbReference type="ChEBI" id="CHEBI:29108"/>
    </ligand>
</feature>
<organism evidence="12 13">
    <name type="scientific">Achlya hypogyna</name>
    <name type="common">Oomycete</name>
    <name type="synonym">Protoachlya hypogyna</name>
    <dbReference type="NCBI Taxonomy" id="1202772"/>
    <lineage>
        <taxon>Eukaryota</taxon>
        <taxon>Sar</taxon>
        <taxon>Stramenopiles</taxon>
        <taxon>Oomycota</taxon>
        <taxon>Saprolegniomycetes</taxon>
        <taxon>Saprolegniales</taxon>
        <taxon>Achlyaceae</taxon>
        <taxon>Achlya</taxon>
    </lineage>
</organism>
<feature type="binding site" evidence="9">
    <location>
        <position position="543"/>
    </location>
    <ligand>
        <name>Ca(2+)</name>
        <dbReference type="ChEBI" id="CHEBI:29108"/>
    </ligand>
</feature>
<evidence type="ECO:0000256" key="3">
    <source>
        <dbReference type="ARBA" id="ARBA00022801"/>
    </source>
</evidence>
<evidence type="ECO:0000256" key="5">
    <source>
        <dbReference type="ARBA" id="ARBA00022837"/>
    </source>
</evidence>
<keyword evidence="13" id="KW-1185">Reference proteome</keyword>
<dbReference type="InterPro" id="IPR050819">
    <property type="entry name" value="Tripeptidyl-peptidase_I"/>
</dbReference>
<protein>
    <recommendedName>
        <fullName evidence="8">subtilisin</fullName>
        <ecNumber evidence="8">3.4.21.62</ecNumber>
    </recommendedName>
</protein>
<gene>
    <name evidence="12" type="ORF">ACHHYP_02272</name>
</gene>